<accession>A0A0S4IIP8</accession>
<dbReference type="VEuPathDB" id="TriTrypDB:BSAL_54490"/>
<evidence type="ECO:0000313" key="3">
    <source>
        <dbReference type="Proteomes" id="UP000051952"/>
    </source>
</evidence>
<name>A0A0S4IIP8_BODSA</name>
<evidence type="ECO:0000256" key="1">
    <source>
        <dbReference type="SAM" id="MobiDB-lite"/>
    </source>
</evidence>
<proteinExistence type="predicted"/>
<sequence>MCSHRSLSETYTFSFEENDFCFKGDLVCCKKHVTLHTKRMNNHQNDGAIESSTHYYYNQGTGPVPHHNRTPHDDVQKSVTNSLLSIPCRYLCTTSVGERLLHMFGGVVEVINTDQSDGNNNTVEEELDDLDASEARERALLFEGLFAIDDEQLLDDDHDAMVMKPSSPQRESMVGGGGSPQRREQQQQQQRRRRRRALLFCVDPSTAEEHSGGGGSELTTTAYDNIQLMDSVLDARTTTQITFSSTTATTPPVTAAAPSSSLARRSRASLESLEPHHHRQHGGARAFLEVVSSLAHASIMASLSIDIDVFDTELAPSLSGTREERIEGLRRVLPLVARDVPVLTYKYTTPGSYHRSSVGSHRDGQALNVVFDVAKQHPPILHQLELDSRRMRSALQPLPLPREESLSEPHRRTLQVSSVQVNNRPEDPPAVPAITMPTTANVLKQLYQVHPASFEVHVHLEDTFEHMVTSLSCPGYVAAAGLTQQ</sequence>
<reference evidence="3" key="1">
    <citation type="submission" date="2015-09" db="EMBL/GenBank/DDBJ databases">
        <authorList>
            <consortium name="Pathogen Informatics"/>
        </authorList>
    </citation>
    <scope>NUCLEOTIDE SEQUENCE [LARGE SCALE GENOMIC DNA]</scope>
    <source>
        <strain evidence="3">Lake Konstanz</strain>
    </source>
</reference>
<gene>
    <name evidence="2" type="ORF">BSAL_54490</name>
</gene>
<organism evidence="2 3">
    <name type="scientific">Bodo saltans</name>
    <name type="common">Flagellated protozoan</name>
    <dbReference type="NCBI Taxonomy" id="75058"/>
    <lineage>
        <taxon>Eukaryota</taxon>
        <taxon>Discoba</taxon>
        <taxon>Euglenozoa</taxon>
        <taxon>Kinetoplastea</taxon>
        <taxon>Metakinetoplastina</taxon>
        <taxon>Eubodonida</taxon>
        <taxon>Bodonidae</taxon>
        <taxon>Bodo</taxon>
    </lineage>
</organism>
<dbReference type="AlphaFoldDB" id="A0A0S4IIP8"/>
<evidence type="ECO:0000313" key="2">
    <source>
        <dbReference type="EMBL" id="CUE72770.1"/>
    </source>
</evidence>
<feature type="region of interest" description="Disordered" evidence="1">
    <location>
        <begin position="161"/>
        <end position="194"/>
    </location>
</feature>
<protein>
    <submittedName>
        <fullName evidence="2">Uncharacterized protein</fullName>
    </submittedName>
</protein>
<keyword evidence="3" id="KW-1185">Reference proteome</keyword>
<dbReference type="EMBL" id="CYKH01000139">
    <property type="protein sequence ID" value="CUE72770.1"/>
    <property type="molecule type" value="Genomic_DNA"/>
</dbReference>
<dbReference type="Proteomes" id="UP000051952">
    <property type="component" value="Unassembled WGS sequence"/>
</dbReference>
<feature type="compositionally biased region" description="Low complexity" evidence="1">
    <location>
        <begin position="248"/>
        <end position="263"/>
    </location>
</feature>
<feature type="region of interest" description="Disordered" evidence="1">
    <location>
        <begin position="248"/>
        <end position="281"/>
    </location>
</feature>